<dbReference type="OrthoDB" id="4159781at2759"/>
<keyword evidence="2" id="KW-1185">Reference proteome</keyword>
<dbReference type="InterPro" id="IPR021858">
    <property type="entry name" value="Fun_TF"/>
</dbReference>
<reference evidence="1" key="1">
    <citation type="journal article" date="2020" name="Stud. Mycol.">
        <title>101 Dothideomycetes genomes: a test case for predicting lifestyles and emergence of pathogens.</title>
        <authorList>
            <person name="Haridas S."/>
            <person name="Albert R."/>
            <person name="Binder M."/>
            <person name="Bloem J."/>
            <person name="Labutti K."/>
            <person name="Salamov A."/>
            <person name="Andreopoulos B."/>
            <person name="Baker S."/>
            <person name="Barry K."/>
            <person name="Bills G."/>
            <person name="Bluhm B."/>
            <person name="Cannon C."/>
            <person name="Castanera R."/>
            <person name="Culley D."/>
            <person name="Daum C."/>
            <person name="Ezra D."/>
            <person name="Gonzalez J."/>
            <person name="Henrissat B."/>
            <person name="Kuo A."/>
            <person name="Liang C."/>
            <person name="Lipzen A."/>
            <person name="Lutzoni F."/>
            <person name="Magnuson J."/>
            <person name="Mondo S."/>
            <person name="Nolan M."/>
            <person name="Ohm R."/>
            <person name="Pangilinan J."/>
            <person name="Park H.-J."/>
            <person name="Ramirez L."/>
            <person name="Alfaro M."/>
            <person name="Sun H."/>
            <person name="Tritt A."/>
            <person name="Yoshinaga Y."/>
            <person name="Zwiers L.-H."/>
            <person name="Turgeon B."/>
            <person name="Goodwin S."/>
            <person name="Spatafora J."/>
            <person name="Crous P."/>
            <person name="Grigoriev I."/>
        </authorList>
    </citation>
    <scope>NUCLEOTIDE SEQUENCE</scope>
    <source>
        <strain evidence="1">CBS 109.77</strain>
    </source>
</reference>
<proteinExistence type="predicted"/>
<accession>A0A6A6XNX3</accession>
<dbReference type="AlphaFoldDB" id="A0A6A6XNX3"/>
<organism evidence="1 2">
    <name type="scientific">Melanomma pulvis-pyrius CBS 109.77</name>
    <dbReference type="NCBI Taxonomy" id="1314802"/>
    <lineage>
        <taxon>Eukaryota</taxon>
        <taxon>Fungi</taxon>
        <taxon>Dikarya</taxon>
        <taxon>Ascomycota</taxon>
        <taxon>Pezizomycotina</taxon>
        <taxon>Dothideomycetes</taxon>
        <taxon>Pleosporomycetidae</taxon>
        <taxon>Pleosporales</taxon>
        <taxon>Melanommataceae</taxon>
        <taxon>Melanomma</taxon>
    </lineage>
</organism>
<name>A0A6A6XNX3_9PLEO</name>
<gene>
    <name evidence="1" type="ORF">K505DRAFT_322466</name>
</gene>
<dbReference type="Proteomes" id="UP000799757">
    <property type="component" value="Unassembled WGS sequence"/>
</dbReference>
<dbReference type="PANTHER" id="PTHR37540">
    <property type="entry name" value="TRANSCRIPTION FACTOR (ACR-2), PUTATIVE-RELATED-RELATED"/>
    <property type="match status" value="1"/>
</dbReference>
<protein>
    <submittedName>
        <fullName evidence="1">Uncharacterized protein</fullName>
    </submittedName>
</protein>
<dbReference type="Pfam" id="PF11951">
    <property type="entry name" value="Fungal_trans_2"/>
    <property type="match status" value="1"/>
</dbReference>
<dbReference type="PANTHER" id="PTHR37540:SF5">
    <property type="entry name" value="TRANSCRIPTION FACTOR DOMAIN-CONTAINING PROTEIN"/>
    <property type="match status" value="1"/>
</dbReference>
<sequence length="392" mass="43995">MAPSTIAVDFRHKSNLMRSDWFGTAISNSGFMHSLLCTAALHRYMVGKGDINAIYFHKAKAIVAINLAISDPDQRLGISDANIGAVFNLLSVEESLRSPVFEQRQDEEHPNQREIHLNGLREMVQLRGGLTAINSNRILQAFILWHSTAHAIASFEAPYLSTIDYISTASFPHHPPGYQPNISNHLLDYCRKAQIKETLTTLVESALVLIADLNVWFGDPESPLDPLDIQNFSCVLECLLLQWLRKNENLISPLEDALCVALLIFTVRTTEAFQSRSSIHHLHFIASKRLEKALNATSRGEWAFCPELLLWILAIGAISAEGSDESSWFVYQASLACSEFGILSAEALLGRLHLCGWVSFKLDEAVCDLWERIVNLRLEDRKFRPISSFAYT</sequence>
<dbReference type="EMBL" id="MU001802">
    <property type="protein sequence ID" value="KAF2797645.1"/>
    <property type="molecule type" value="Genomic_DNA"/>
</dbReference>
<evidence type="ECO:0000313" key="2">
    <source>
        <dbReference type="Proteomes" id="UP000799757"/>
    </source>
</evidence>
<evidence type="ECO:0000313" key="1">
    <source>
        <dbReference type="EMBL" id="KAF2797645.1"/>
    </source>
</evidence>